<sequence>MSCHACDQISLEDAIASLYPQDLYYSPVTSDPLDLMHSWIAENPIPHAHCDLSDANETDVARSRRWAEATLERSNSNTSLSSAATASLSDAEWGEAGNAEPEKKVKAKRSYKPKTSRTQWTKEEHASFVAAVEAHCPMETRSGANGKVFVGLGAGVAELIATAVPTRTVAQIRSHAQKYFLRESKKGDW</sequence>
<keyword evidence="5" id="KW-1185">Reference proteome</keyword>
<protein>
    <submittedName>
        <fullName evidence="3 4">Uncharacterized protein</fullName>
    </submittedName>
</protein>
<reference evidence="5" key="2">
    <citation type="submission" date="2012-11" db="EMBL/GenBank/DDBJ databases">
        <authorList>
            <person name="Kuo A."/>
            <person name="Curtis B.A."/>
            <person name="Tanifuji G."/>
            <person name="Burki F."/>
            <person name="Gruber A."/>
            <person name="Irimia M."/>
            <person name="Maruyama S."/>
            <person name="Arias M.C."/>
            <person name="Ball S.G."/>
            <person name="Gile G.H."/>
            <person name="Hirakawa Y."/>
            <person name="Hopkins J.F."/>
            <person name="Rensing S.A."/>
            <person name="Schmutz J."/>
            <person name="Symeonidi A."/>
            <person name="Elias M."/>
            <person name="Eveleigh R.J."/>
            <person name="Herman E.K."/>
            <person name="Klute M.J."/>
            <person name="Nakayama T."/>
            <person name="Obornik M."/>
            <person name="Reyes-Prieto A."/>
            <person name="Armbrust E.V."/>
            <person name="Aves S.J."/>
            <person name="Beiko R.G."/>
            <person name="Coutinho P."/>
            <person name="Dacks J.B."/>
            <person name="Durnford D.G."/>
            <person name="Fast N.M."/>
            <person name="Green B.R."/>
            <person name="Grisdale C."/>
            <person name="Hempe F."/>
            <person name="Henrissat B."/>
            <person name="Hoppner M.P."/>
            <person name="Ishida K.-I."/>
            <person name="Kim E."/>
            <person name="Koreny L."/>
            <person name="Kroth P.G."/>
            <person name="Liu Y."/>
            <person name="Malik S.-B."/>
            <person name="Maier U.G."/>
            <person name="McRose D."/>
            <person name="Mock T."/>
            <person name="Neilson J.A."/>
            <person name="Onodera N.T."/>
            <person name="Poole A.M."/>
            <person name="Pritham E.J."/>
            <person name="Richards T.A."/>
            <person name="Rocap G."/>
            <person name="Roy S.W."/>
            <person name="Sarai C."/>
            <person name="Schaack S."/>
            <person name="Shirato S."/>
            <person name="Slamovits C.H."/>
            <person name="Spencer D.F."/>
            <person name="Suzuki S."/>
            <person name="Worden A.Z."/>
            <person name="Zauner S."/>
            <person name="Barry K."/>
            <person name="Bell C."/>
            <person name="Bharti A.K."/>
            <person name="Crow J.A."/>
            <person name="Grimwood J."/>
            <person name="Kramer R."/>
            <person name="Lindquist E."/>
            <person name="Lucas S."/>
            <person name="Salamov A."/>
            <person name="McFadden G.I."/>
            <person name="Lane C.E."/>
            <person name="Keeling P.J."/>
            <person name="Gray M.W."/>
            <person name="Grigoriev I.V."/>
            <person name="Archibald J.M."/>
        </authorList>
    </citation>
    <scope>NUCLEOTIDE SEQUENCE</scope>
    <source>
        <strain evidence="5">CCMP2712</strain>
    </source>
</reference>
<dbReference type="KEGG" id="gtt:GUITHDRAFT_107835"/>
<evidence type="ECO:0000313" key="3">
    <source>
        <dbReference type="EMBL" id="EKX46217.1"/>
    </source>
</evidence>
<reference evidence="4" key="3">
    <citation type="submission" date="2015-06" db="UniProtKB">
        <authorList>
            <consortium name="EnsemblProtists"/>
        </authorList>
    </citation>
    <scope>IDENTIFICATION</scope>
</reference>
<organism evidence="3">
    <name type="scientific">Guillardia theta (strain CCMP2712)</name>
    <name type="common">Cryptophyte</name>
    <dbReference type="NCBI Taxonomy" id="905079"/>
    <lineage>
        <taxon>Eukaryota</taxon>
        <taxon>Cryptophyceae</taxon>
        <taxon>Pyrenomonadales</taxon>
        <taxon>Geminigeraceae</taxon>
        <taxon>Guillardia</taxon>
    </lineage>
</organism>
<dbReference type="eggNOG" id="ENOG502SF2E">
    <property type="taxonomic scope" value="Eukaryota"/>
</dbReference>
<dbReference type="CDD" id="cd00167">
    <property type="entry name" value="SANT"/>
    <property type="match status" value="1"/>
</dbReference>
<dbReference type="RefSeq" id="XP_005833197.1">
    <property type="nucleotide sequence ID" value="XM_005833140.1"/>
</dbReference>
<dbReference type="PANTHER" id="PTHR12802:SF155">
    <property type="entry name" value="DEUBIQUITINASE MYSM1"/>
    <property type="match status" value="1"/>
</dbReference>
<dbReference type="InterPro" id="IPR009057">
    <property type="entry name" value="Homeodomain-like_sf"/>
</dbReference>
<name>L1JD37_GUITC</name>
<dbReference type="InterPro" id="IPR001005">
    <property type="entry name" value="SANT/Myb"/>
</dbReference>
<evidence type="ECO:0000256" key="2">
    <source>
        <dbReference type="SAM" id="MobiDB-lite"/>
    </source>
</evidence>
<gene>
    <name evidence="3" type="ORF">GUITHDRAFT_107835</name>
</gene>
<dbReference type="SUPFAM" id="SSF46689">
    <property type="entry name" value="Homeodomain-like"/>
    <property type="match status" value="1"/>
</dbReference>
<evidence type="ECO:0000313" key="5">
    <source>
        <dbReference type="Proteomes" id="UP000011087"/>
    </source>
</evidence>
<feature type="compositionally biased region" description="Low complexity" evidence="2">
    <location>
        <begin position="74"/>
        <end position="89"/>
    </location>
</feature>
<dbReference type="EnsemblProtists" id="EKX46217">
    <property type="protein sequence ID" value="EKX46217"/>
    <property type="gene ID" value="GUITHDRAFT_107835"/>
</dbReference>
<dbReference type="STRING" id="905079.L1JD37"/>
<dbReference type="Proteomes" id="UP000011087">
    <property type="component" value="Unassembled WGS sequence"/>
</dbReference>
<feature type="region of interest" description="Disordered" evidence="2">
    <location>
        <begin position="72"/>
        <end position="118"/>
    </location>
</feature>
<dbReference type="HOGENOM" id="CLU_123601_0_0_1"/>
<dbReference type="Gene3D" id="1.10.10.60">
    <property type="entry name" value="Homeodomain-like"/>
    <property type="match status" value="1"/>
</dbReference>
<dbReference type="EMBL" id="JH992995">
    <property type="protein sequence ID" value="EKX46217.1"/>
    <property type="molecule type" value="Genomic_DNA"/>
</dbReference>
<reference evidence="3 5" key="1">
    <citation type="journal article" date="2012" name="Nature">
        <title>Algal genomes reveal evolutionary mosaicism and the fate of nucleomorphs.</title>
        <authorList>
            <consortium name="DOE Joint Genome Institute"/>
            <person name="Curtis B.A."/>
            <person name="Tanifuji G."/>
            <person name="Burki F."/>
            <person name="Gruber A."/>
            <person name="Irimia M."/>
            <person name="Maruyama S."/>
            <person name="Arias M.C."/>
            <person name="Ball S.G."/>
            <person name="Gile G.H."/>
            <person name="Hirakawa Y."/>
            <person name="Hopkins J.F."/>
            <person name="Kuo A."/>
            <person name="Rensing S.A."/>
            <person name="Schmutz J."/>
            <person name="Symeonidi A."/>
            <person name="Elias M."/>
            <person name="Eveleigh R.J."/>
            <person name="Herman E.K."/>
            <person name="Klute M.J."/>
            <person name="Nakayama T."/>
            <person name="Obornik M."/>
            <person name="Reyes-Prieto A."/>
            <person name="Armbrust E.V."/>
            <person name="Aves S.J."/>
            <person name="Beiko R.G."/>
            <person name="Coutinho P."/>
            <person name="Dacks J.B."/>
            <person name="Durnford D.G."/>
            <person name="Fast N.M."/>
            <person name="Green B.R."/>
            <person name="Grisdale C.J."/>
            <person name="Hempel F."/>
            <person name="Henrissat B."/>
            <person name="Hoppner M.P."/>
            <person name="Ishida K."/>
            <person name="Kim E."/>
            <person name="Koreny L."/>
            <person name="Kroth P.G."/>
            <person name="Liu Y."/>
            <person name="Malik S.B."/>
            <person name="Maier U.G."/>
            <person name="McRose D."/>
            <person name="Mock T."/>
            <person name="Neilson J.A."/>
            <person name="Onodera N.T."/>
            <person name="Poole A.M."/>
            <person name="Pritham E.J."/>
            <person name="Richards T.A."/>
            <person name="Rocap G."/>
            <person name="Roy S.W."/>
            <person name="Sarai C."/>
            <person name="Schaack S."/>
            <person name="Shirato S."/>
            <person name="Slamovits C.H."/>
            <person name="Spencer D.F."/>
            <person name="Suzuki S."/>
            <person name="Worden A.Z."/>
            <person name="Zauner S."/>
            <person name="Barry K."/>
            <person name="Bell C."/>
            <person name="Bharti A.K."/>
            <person name="Crow J.A."/>
            <person name="Grimwood J."/>
            <person name="Kramer R."/>
            <person name="Lindquist E."/>
            <person name="Lucas S."/>
            <person name="Salamov A."/>
            <person name="McFadden G.I."/>
            <person name="Lane C.E."/>
            <person name="Keeling P.J."/>
            <person name="Gray M.W."/>
            <person name="Grigoriev I.V."/>
            <person name="Archibald J.M."/>
        </authorList>
    </citation>
    <scope>NUCLEOTIDE SEQUENCE</scope>
    <source>
        <strain evidence="3 5">CCMP2712</strain>
    </source>
</reference>
<dbReference type="PaxDb" id="55529-EKX46217"/>
<keyword evidence="1" id="KW-0539">Nucleus</keyword>
<evidence type="ECO:0000256" key="1">
    <source>
        <dbReference type="ARBA" id="ARBA00023242"/>
    </source>
</evidence>
<evidence type="ECO:0000313" key="4">
    <source>
        <dbReference type="EnsemblProtists" id="EKX46217"/>
    </source>
</evidence>
<dbReference type="GeneID" id="17302852"/>
<dbReference type="AlphaFoldDB" id="L1JD37"/>
<proteinExistence type="predicted"/>
<feature type="compositionally biased region" description="Basic residues" evidence="2">
    <location>
        <begin position="105"/>
        <end position="115"/>
    </location>
</feature>
<accession>L1JD37</accession>
<dbReference type="OrthoDB" id="118550at2759"/>
<dbReference type="PANTHER" id="PTHR12802">
    <property type="entry name" value="SWI/SNF COMPLEX-RELATED"/>
    <property type="match status" value="1"/>
</dbReference>